<feature type="coiled-coil region" evidence="1">
    <location>
        <begin position="119"/>
        <end position="178"/>
    </location>
</feature>
<sequence length="594" mass="69748">MFSRKKKNTKSVDPRQQQKQAIANHQPIQYREESPSHKKVVISDGFVQNTQNQGQEQVRLQQVILKQQYNQKEFDKLHQQNQDLRKSVEINKQIMQQLMRTVEPEDCRLKIEELIRVNVWESDGRLKQLMKERDELQAELLIKEQIMQATKMQELQQAEMYDEQLEELKDKLERKEYVCQYKEEVWSTFERELKKVIKKDSVLYQKIQGTTQILVENLNETKISNVVKENHRMLEDQKKIAVVIDGILHDCQKIIDEEENIFKKFTDSDVNHYQLRMSNLLGNNNGQKNPQSIVLADKILKLQDLVDSITNRISILDDENSFLRSEYQRLTKQNLYFNKQVLFLQEKLKLYQESTQYITKNQPTPTPNQQYKSTKYGTGSQSSSSQQNQFSNIVYTNEDAPVGRNSLIPQQLITKPDAIKNHAGISSFTINVHPTHQSEQTPPQYDPNTQNFSDDKENRPINEKIGLKLSQIEINLNKFLNQSPEFMLKKKNMKNIRNLNKSQMSSQKPKIRVNNKPMTLEELEKGAQSDAQYEEYDDENKENNYLAVRSINKNILQDSQNEEDEMQISAIKQDRNDSPFFEISQSSSMNSQLF</sequence>
<dbReference type="AlphaFoldDB" id="A0A078A8Y8"/>
<feature type="compositionally biased region" description="Polar residues" evidence="2">
    <location>
        <begin position="434"/>
        <end position="452"/>
    </location>
</feature>
<feature type="region of interest" description="Disordered" evidence="2">
    <location>
        <begin position="574"/>
        <end position="594"/>
    </location>
</feature>
<accession>A0A078A8Y8</accession>
<keyword evidence="1" id="KW-0175">Coiled coil</keyword>
<organism evidence="3 4">
    <name type="scientific">Stylonychia lemnae</name>
    <name type="common">Ciliate</name>
    <dbReference type="NCBI Taxonomy" id="5949"/>
    <lineage>
        <taxon>Eukaryota</taxon>
        <taxon>Sar</taxon>
        <taxon>Alveolata</taxon>
        <taxon>Ciliophora</taxon>
        <taxon>Intramacronucleata</taxon>
        <taxon>Spirotrichea</taxon>
        <taxon>Stichotrichia</taxon>
        <taxon>Sporadotrichida</taxon>
        <taxon>Oxytrichidae</taxon>
        <taxon>Stylonychinae</taxon>
        <taxon>Stylonychia</taxon>
    </lineage>
</organism>
<feature type="compositionally biased region" description="Polar residues" evidence="2">
    <location>
        <begin position="359"/>
        <end position="379"/>
    </location>
</feature>
<proteinExistence type="predicted"/>
<dbReference type="EMBL" id="CCKQ01005991">
    <property type="protein sequence ID" value="CDW77268.1"/>
    <property type="molecule type" value="Genomic_DNA"/>
</dbReference>
<evidence type="ECO:0000256" key="2">
    <source>
        <dbReference type="SAM" id="MobiDB-lite"/>
    </source>
</evidence>
<evidence type="ECO:0000256" key="1">
    <source>
        <dbReference type="SAM" id="Coils"/>
    </source>
</evidence>
<feature type="region of interest" description="Disordered" evidence="2">
    <location>
        <begin position="359"/>
        <end position="388"/>
    </location>
</feature>
<reference evidence="3 4" key="1">
    <citation type="submission" date="2014-06" db="EMBL/GenBank/DDBJ databases">
        <authorList>
            <person name="Swart Estienne"/>
        </authorList>
    </citation>
    <scope>NUCLEOTIDE SEQUENCE [LARGE SCALE GENOMIC DNA]</scope>
    <source>
        <strain evidence="3 4">130c</strain>
    </source>
</reference>
<feature type="region of interest" description="Disordered" evidence="2">
    <location>
        <begin position="434"/>
        <end position="458"/>
    </location>
</feature>
<keyword evidence="4" id="KW-1185">Reference proteome</keyword>
<name>A0A078A8Y8_STYLE</name>
<dbReference type="InParanoid" id="A0A078A8Y8"/>
<gene>
    <name evidence="3" type="primary">Contig8283.g8837</name>
    <name evidence="3" type="ORF">STYLEM_6228</name>
</gene>
<dbReference type="Proteomes" id="UP000039865">
    <property type="component" value="Unassembled WGS sequence"/>
</dbReference>
<feature type="compositionally biased region" description="Polar residues" evidence="2">
    <location>
        <begin position="14"/>
        <end position="27"/>
    </location>
</feature>
<feature type="region of interest" description="Disordered" evidence="2">
    <location>
        <begin position="1"/>
        <end position="35"/>
    </location>
</feature>
<protein>
    <submittedName>
        <fullName evidence="3">Uncharacterized protein</fullName>
    </submittedName>
</protein>
<feature type="compositionally biased region" description="Polar residues" evidence="2">
    <location>
        <begin position="583"/>
        <end position="594"/>
    </location>
</feature>
<evidence type="ECO:0000313" key="4">
    <source>
        <dbReference type="Proteomes" id="UP000039865"/>
    </source>
</evidence>
<evidence type="ECO:0000313" key="3">
    <source>
        <dbReference type="EMBL" id="CDW77268.1"/>
    </source>
</evidence>